<feature type="domain" description="Putative auto-transporter adhesin head GIN" evidence="2">
    <location>
        <begin position="23"/>
        <end position="144"/>
    </location>
</feature>
<evidence type="ECO:0000256" key="1">
    <source>
        <dbReference type="SAM" id="MobiDB-lite"/>
    </source>
</evidence>
<dbReference type="EMBL" id="CDMZ01005697">
    <property type="protein sequence ID" value="CEM53461.1"/>
    <property type="molecule type" value="Genomic_DNA"/>
</dbReference>
<dbReference type="Pfam" id="PF10988">
    <property type="entry name" value="DUF2807"/>
    <property type="match status" value="1"/>
</dbReference>
<gene>
    <name evidence="3" type="ORF">Cvel_11986</name>
</gene>
<feature type="compositionally biased region" description="Low complexity" evidence="1">
    <location>
        <begin position="345"/>
        <end position="361"/>
    </location>
</feature>
<proteinExistence type="predicted"/>
<dbReference type="VEuPathDB" id="CryptoDB:Cvel_11986"/>
<evidence type="ECO:0000259" key="2">
    <source>
        <dbReference type="Pfam" id="PF10988"/>
    </source>
</evidence>
<name>A0A0G4I8M4_9ALVE</name>
<dbReference type="AlphaFoldDB" id="A0A0G4I8M4"/>
<feature type="region of interest" description="Disordered" evidence="1">
    <location>
        <begin position="342"/>
        <end position="361"/>
    </location>
</feature>
<evidence type="ECO:0000313" key="3">
    <source>
        <dbReference type="EMBL" id="CEM53461.1"/>
    </source>
</evidence>
<organism evidence="3">
    <name type="scientific">Chromera velia CCMP2878</name>
    <dbReference type="NCBI Taxonomy" id="1169474"/>
    <lineage>
        <taxon>Eukaryota</taxon>
        <taxon>Sar</taxon>
        <taxon>Alveolata</taxon>
        <taxon>Colpodellida</taxon>
        <taxon>Chromeraceae</taxon>
        <taxon>Chromera</taxon>
    </lineage>
</organism>
<protein>
    <recommendedName>
        <fullName evidence="2">Putative auto-transporter adhesin head GIN domain-containing protein</fullName>
    </recommendedName>
</protein>
<dbReference type="Gene3D" id="2.160.20.120">
    <property type="match status" value="1"/>
</dbReference>
<sequence length="542" mass="56724">MSYGSAKPSSNNGLTQREFNLPNFDSLSFDLPADVTLAASDSFRLQSVGPESLNANLDVSVTDGVLNVALKGESSLSSPLAIDISLPSVSAVTAKSATVVHSADTLPVSSEGDLHLSVSDDAWIDLTLHSTEKNVVSRMAGRGSIPEALVFQEETDKQVWYGDNFCSSTTNYDGRGRGSSGGGVWYGDNYGCRTVNYYGRRLQGQEAVTDSRAAPNTNQVVDAETLAASPENPTPASAEEEELEKQTWYGDNRGYVEENIYGGDYNPGCCQRNPRGSCCRAIRGRHLQETWIGNNIDGTVTVNGPGQLNWQGRSYAGGTVTYMPPTSSGTPVTYMPVPSTDGAPTNGSTPTTTTVTHTSSATTTISVPQGSYAPIQTSPGVMIGDNGPGSSIMQDFSLPGSAPAAPVTAVAPATGAAASTVLLAPAPAVAYPARPATAPINPMMMPYCQRNLMGSCCTALNGRRLQEEEGAEGVVVPNEIPATTPEMLAETETGAPAEVQVVDPPVETPVDEMDKQVWYGDNFCSSTTNYHSRGCGSGGGGV</sequence>
<accession>A0A0G4I8M4</accession>
<reference evidence="3" key="1">
    <citation type="submission" date="2014-11" db="EMBL/GenBank/DDBJ databases">
        <authorList>
            <person name="Otto D Thomas"/>
            <person name="Naeem Raeece"/>
        </authorList>
    </citation>
    <scope>NUCLEOTIDE SEQUENCE</scope>
</reference>
<dbReference type="InterPro" id="IPR021255">
    <property type="entry name" value="DUF2807"/>
</dbReference>